<feature type="transmembrane region" description="Helical" evidence="6">
    <location>
        <begin position="238"/>
        <end position="262"/>
    </location>
</feature>
<organism evidence="8 9">
    <name type="scientific">Nocardiopsis exhalans</name>
    <dbReference type="NCBI Taxonomy" id="163604"/>
    <lineage>
        <taxon>Bacteria</taxon>
        <taxon>Bacillati</taxon>
        <taxon>Actinomycetota</taxon>
        <taxon>Actinomycetes</taxon>
        <taxon>Streptosporangiales</taxon>
        <taxon>Nocardiopsidaceae</taxon>
        <taxon>Nocardiopsis</taxon>
    </lineage>
</organism>
<comment type="subcellular location">
    <subcellularLocation>
        <location evidence="1">Cell membrane</location>
        <topology evidence="1">Multi-pass membrane protein</topology>
    </subcellularLocation>
</comment>
<evidence type="ECO:0000256" key="6">
    <source>
        <dbReference type="SAM" id="Phobius"/>
    </source>
</evidence>
<sequence length="441" mass="44592">MPSPDRAPTYRAVLRVTGVPRFLTPAMLGRLSYGMVSLALILAVVHTTGSYARVGLVMGLFGLTVAVLSPLRALLIDRHGLLRALLPMALLHASALLGLAAASWNPGAHLGSLVALASVAGACAPPLGPVTRSVWSHLITDRELLQRAYSLDTVTEELIFFTGPLLLGALMWVWPPSAGLALGAVLVVSGTVGLVTSAAARSMAAARTGTGSATEPAPKPDPGGGRAHDPHPTARGGFLSAVAISGAAGLTLGSAVLLNVAFAEQRGAVEAVVLVESAQTAGSALGGLAYGAVAWRTGTRTRLALLGLALGGGVAAAALVSGVPVLVALLFVIGVFGAPLLTTAYLLADESVAPGYRTRAGNWVNTAYNAGSTVGGAGVGLFLTVAPPSAGYPLIGAVLVLVAVTVLLTARRTTTPRFRRSVLRTATGGSAPSATTSRRRR</sequence>
<dbReference type="SUPFAM" id="SSF103473">
    <property type="entry name" value="MFS general substrate transporter"/>
    <property type="match status" value="1"/>
</dbReference>
<evidence type="ECO:0000313" key="8">
    <source>
        <dbReference type="EMBL" id="USY18095.1"/>
    </source>
</evidence>
<feature type="transmembrane region" description="Helical" evidence="6">
    <location>
        <begin position="326"/>
        <end position="347"/>
    </location>
</feature>
<keyword evidence="3 6" id="KW-1133">Transmembrane helix</keyword>
<evidence type="ECO:0000256" key="1">
    <source>
        <dbReference type="ARBA" id="ARBA00004651"/>
    </source>
</evidence>
<feature type="transmembrane region" description="Helical" evidence="6">
    <location>
        <begin position="367"/>
        <end position="386"/>
    </location>
</feature>
<accession>A0ABY5D5E4</accession>
<keyword evidence="4 6" id="KW-0472">Membrane</keyword>
<evidence type="ECO:0000256" key="2">
    <source>
        <dbReference type="ARBA" id="ARBA00022692"/>
    </source>
</evidence>
<keyword evidence="2 6" id="KW-0812">Transmembrane</keyword>
<proteinExistence type="predicted"/>
<evidence type="ECO:0000313" key="9">
    <source>
        <dbReference type="Proteomes" id="UP001055940"/>
    </source>
</evidence>
<dbReference type="PROSITE" id="PS50850">
    <property type="entry name" value="MFS"/>
    <property type="match status" value="1"/>
</dbReference>
<evidence type="ECO:0000256" key="5">
    <source>
        <dbReference type="SAM" id="MobiDB-lite"/>
    </source>
</evidence>
<evidence type="ECO:0000256" key="3">
    <source>
        <dbReference type="ARBA" id="ARBA00022989"/>
    </source>
</evidence>
<feature type="transmembrane region" description="Helical" evidence="6">
    <location>
        <begin position="303"/>
        <end position="320"/>
    </location>
</feature>
<feature type="transmembrane region" description="Helical" evidence="6">
    <location>
        <begin position="110"/>
        <end position="128"/>
    </location>
</feature>
<dbReference type="EMBL" id="CP099837">
    <property type="protein sequence ID" value="USY18095.1"/>
    <property type="molecule type" value="Genomic_DNA"/>
</dbReference>
<evidence type="ECO:0000259" key="7">
    <source>
        <dbReference type="PROSITE" id="PS50850"/>
    </source>
</evidence>
<feature type="transmembrane region" description="Helical" evidence="6">
    <location>
        <begin position="21"/>
        <end position="45"/>
    </location>
</feature>
<protein>
    <submittedName>
        <fullName evidence="8">MFS transporter</fullName>
    </submittedName>
</protein>
<dbReference type="Proteomes" id="UP001055940">
    <property type="component" value="Chromosome"/>
</dbReference>
<dbReference type="Gene3D" id="1.20.1250.20">
    <property type="entry name" value="MFS general substrate transporter like domains"/>
    <property type="match status" value="1"/>
</dbReference>
<feature type="transmembrane region" description="Helical" evidence="6">
    <location>
        <begin position="51"/>
        <end position="69"/>
    </location>
</feature>
<feature type="transmembrane region" description="Helical" evidence="6">
    <location>
        <begin position="392"/>
        <end position="410"/>
    </location>
</feature>
<dbReference type="PANTHER" id="PTHR23542">
    <property type="match status" value="1"/>
</dbReference>
<feature type="transmembrane region" description="Helical" evidence="6">
    <location>
        <begin position="180"/>
        <end position="200"/>
    </location>
</feature>
<dbReference type="Pfam" id="PF07690">
    <property type="entry name" value="MFS_1"/>
    <property type="match status" value="2"/>
</dbReference>
<dbReference type="InterPro" id="IPR036259">
    <property type="entry name" value="MFS_trans_sf"/>
</dbReference>
<dbReference type="PANTHER" id="PTHR23542:SF1">
    <property type="entry name" value="MAJOR FACILITATOR SUPERFAMILY (MFS) PROFILE DOMAIN-CONTAINING PROTEIN"/>
    <property type="match status" value="1"/>
</dbReference>
<keyword evidence="9" id="KW-1185">Reference proteome</keyword>
<dbReference type="InterPro" id="IPR011701">
    <property type="entry name" value="MFS"/>
</dbReference>
<evidence type="ECO:0000256" key="4">
    <source>
        <dbReference type="ARBA" id="ARBA00023136"/>
    </source>
</evidence>
<gene>
    <name evidence="8" type="ORF">NE857_22550</name>
</gene>
<feature type="domain" description="Major facilitator superfamily (MFS) profile" evidence="7">
    <location>
        <begin position="237"/>
        <end position="441"/>
    </location>
</feature>
<feature type="transmembrane region" description="Helical" evidence="6">
    <location>
        <begin position="149"/>
        <end position="174"/>
    </location>
</feature>
<feature type="transmembrane region" description="Helical" evidence="6">
    <location>
        <begin position="81"/>
        <end position="104"/>
    </location>
</feature>
<dbReference type="InterPro" id="IPR020846">
    <property type="entry name" value="MFS_dom"/>
</dbReference>
<feature type="region of interest" description="Disordered" evidence="5">
    <location>
        <begin position="206"/>
        <end position="231"/>
    </location>
</feature>
<reference evidence="8" key="1">
    <citation type="submission" date="2022-06" db="EMBL/GenBank/DDBJ databases">
        <authorList>
            <person name="Ping M."/>
        </authorList>
    </citation>
    <scope>NUCLEOTIDE SEQUENCE</scope>
    <source>
        <strain evidence="8">JCM11759T</strain>
    </source>
</reference>
<feature type="transmembrane region" description="Helical" evidence="6">
    <location>
        <begin position="268"/>
        <end position="291"/>
    </location>
</feature>
<dbReference type="RefSeq" id="WP_254417562.1">
    <property type="nucleotide sequence ID" value="NZ_BAAAJB010000077.1"/>
</dbReference>
<name>A0ABY5D5E4_9ACTN</name>